<feature type="compositionally biased region" description="Basic and acidic residues" evidence="1">
    <location>
        <begin position="23"/>
        <end position="52"/>
    </location>
</feature>
<dbReference type="Proteomes" id="UP000522864">
    <property type="component" value="Unassembled WGS sequence"/>
</dbReference>
<sequence>MPWRKVPIPDEDQEPLSETPGNEDDHQVPQTWKHPDDGKSLSELDEELPLKP</sequence>
<dbReference type="RefSeq" id="WP_177098625.1">
    <property type="nucleotide sequence ID" value="NZ_JACAQA010000002.1"/>
</dbReference>
<feature type="region of interest" description="Disordered" evidence="1">
    <location>
        <begin position="1"/>
        <end position="52"/>
    </location>
</feature>
<evidence type="ECO:0000313" key="3">
    <source>
        <dbReference type="Proteomes" id="UP000522864"/>
    </source>
</evidence>
<dbReference type="EMBL" id="JACAQA010000002">
    <property type="protein sequence ID" value="NWB83495.1"/>
    <property type="molecule type" value="Genomic_DNA"/>
</dbReference>
<comment type="caution">
    <text evidence="2">The sequence shown here is derived from an EMBL/GenBank/DDBJ whole genome shotgun (WGS) entry which is preliminary data.</text>
</comment>
<proteinExistence type="predicted"/>
<reference evidence="2 3" key="1">
    <citation type="submission" date="2020-04" db="EMBL/GenBank/DDBJ databases">
        <title>Molecular characterization of pseudomonads from Agaricus bisporus reveal novel blotch 2 pathogens in Western Europe.</title>
        <authorList>
            <person name="Taparia T."/>
            <person name="Krijger M."/>
            <person name="Haynes E."/>
            <person name="Elpinstone J.G."/>
            <person name="Noble R."/>
            <person name="Van Der Wolf J."/>
        </authorList>
    </citation>
    <scope>NUCLEOTIDE SEQUENCE [LARGE SCALE GENOMIC DNA]</scope>
    <source>
        <strain evidence="2 3">G9001</strain>
    </source>
</reference>
<evidence type="ECO:0000313" key="2">
    <source>
        <dbReference type="EMBL" id="NWB83495.1"/>
    </source>
</evidence>
<organism evidence="2 3">
    <name type="scientific">Pseudomonas gingeri</name>
    <dbReference type="NCBI Taxonomy" id="117681"/>
    <lineage>
        <taxon>Bacteria</taxon>
        <taxon>Pseudomonadati</taxon>
        <taxon>Pseudomonadota</taxon>
        <taxon>Gammaproteobacteria</taxon>
        <taxon>Pseudomonadales</taxon>
        <taxon>Pseudomonadaceae</taxon>
        <taxon>Pseudomonas</taxon>
    </lineage>
</organism>
<accession>A0A7Y7WL35</accession>
<name>A0A7Y7WL35_9PSED</name>
<dbReference type="AlphaFoldDB" id="A0A7Y7WL35"/>
<evidence type="ECO:0000256" key="1">
    <source>
        <dbReference type="SAM" id="MobiDB-lite"/>
    </source>
</evidence>
<protein>
    <submittedName>
        <fullName evidence="2">Uncharacterized protein</fullName>
    </submittedName>
</protein>
<gene>
    <name evidence="2" type="ORF">HX830_01260</name>
</gene>